<dbReference type="AlphaFoldDB" id="A0A4Y2G8W2"/>
<gene>
    <name evidence="1" type="ORF">AVEN_153558_1</name>
</gene>
<reference evidence="1 2" key="1">
    <citation type="journal article" date="2019" name="Sci. Rep.">
        <title>Orb-weaving spider Araneus ventricosus genome elucidates the spidroin gene catalogue.</title>
        <authorList>
            <person name="Kono N."/>
            <person name="Nakamura H."/>
            <person name="Ohtoshi R."/>
            <person name="Moran D.A.P."/>
            <person name="Shinohara A."/>
            <person name="Yoshida Y."/>
            <person name="Fujiwara M."/>
            <person name="Mori M."/>
            <person name="Tomita M."/>
            <person name="Arakawa K."/>
        </authorList>
    </citation>
    <scope>NUCLEOTIDE SEQUENCE [LARGE SCALE GENOMIC DNA]</scope>
</reference>
<keyword evidence="2" id="KW-1185">Reference proteome</keyword>
<organism evidence="1 2">
    <name type="scientific">Araneus ventricosus</name>
    <name type="common">Orbweaver spider</name>
    <name type="synonym">Epeira ventricosa</name>
    <dbReference type="NCBI Taxonomy" id="182803"/>
    <lineage>
        <taxon>Eukaryota</taxon>
        <taxon>Metazoa</taxon>
        <taxon>Ecdysozoa</taxon>
        <taxon>Arthropoda</taxon>
        <taxon>Chelicerata</taxon>
        <taxon>Arachnida</taxon>
        <taxon>Araneae</taxon>
        <taxon>Araneomorphae</taxon>
        <taxon>Entelegynae</taxon>
        <taxon>Araneoidea</taxon>
        <taxon>Araneidae</taxon>
        <taxon>Araneus</taxon>
    </lineage>
</organism>
<evidence type="ECO:0000313" key="1">
    <source>
        <dbReference type="EMBL" id="GBM49048.1"/>
    </source>
</evidence>
<comment type="caution">
    <text evidence="1">The sequence shown here is derived from an EMBL/GenBank/DDBJ whole genome shotgun (WGS) entry which is preliminary data.</text>
</comment>
<proteinExistence type="predicted"/>
<sequence>MGTWTSVSDIHRLPQSVYRDDVMSRQTVGRWCSMFNEGRQSVEDEERFVACDWGDWITQPTAPILPQIPGGRHPSLADKLYTKREPLLSRKIHSGARNRVNPASVEWGGLGRYRAHRVNSIDAGPSHTSLQAKDDSRPIVTLKFPPPFVKWD</sequence>
<dbReference type="OrthoDB" id="9884289at2759"/>
<protein>
    <recommendedName>
        <fullName evidence="3">Mos1 transposase HTH domain-containing protein</fullName>
    </recommendedName>
</protein>
<evidence type="ECO:0008006" key="3">
    <source>
        <dbReference type="Google" id="ProtNLM"/>
    </source>
</evidence>
<name>A0A4Y2G8W2_ARAVE</name>
<dbReference type="EMBL" id="BGPR01001237">
    <property type="protein sequence ID" value="GBM49048.1"/>
    <property type="molecule type" value="Genomic_DNA"/>
</dbReference>
<accession>A0A4Y2G8W2</accession>
<evidence type="ECO:0000313" key="2">
    <source>
        <dbReference type="Proteomes" id="UP000499080"/>
    </source>
</evidence>
<dbReference type="Proteomes" id="UP000499080">
    <property type="component" value="Unassembled WGS sequence"/>
</dbReference>